<keyword evidence="4" id="KW-1185">Reference proteome</keyword>
<dbReference type="EMBL" id="CP000774">
    <property type="protein sequence ID" value="ABS62455.1"/>
    <property type="molecule type" value="Genomic_DNA"/>
</dbReference>
<feature type="region of interest" description="Disordered" evidence="1">
    <location>
        <begin position="1"/>
        <end position="27"/>
    </location>
</feature>
<dbReference type="PANTHER" id="PTHR43283">
    <property type="entry name" value="BETA-LACTAMASE-RELATED"/>
    <property type="match status" value="1"/>
</dbReference>
<dbReference type="AlphaFoldDB" id="A7HRC2"/>
<dbReference type="InterPro" id="IPR001466">
    <property type="entry name" value="Beta-lactam-related"/>
</dbReference>
<sequence>MGAAGQGGLHLRAAAGSIGRQQRDRDMNAPTKEKLPALPAQPAGVAWPTGDWPVGELPAGADKARFQRLMDHAFAPDAPADLGETHAVVVIKSGKLVHEQYWTGFGPDVTCPSWSKGKSITQALVGILVKDGKMDIHAPADVPEWQEAGDPRGKITLDLLLRMSSGLAFREDYVPEHPSDVIEMLWGAGKDDVAHFAASFPLEHEPGSYWSYASGTTNIVARAAARAANAFGPDFEAFMRERLFDPIGIKSAKPKFDAAGTFIGSSFCFCTPRDFARFGLLYLRDGVWEGKRILPEGWVDYARTPTWQQTGAEGAYGAHWWLDLAGPGSFSANGFEGQYTVIVPELDMVVVRHGKTSLEMKLNPKAWIADIVDCFRSG</sequence>
<dbReference type="SUPFAM" id="SSF56601">
    <property type="entry name" value="beta-lactamase/transpeptidase-like"/>
    <property type="match status" value="1"/>
</dbReference>
<evidence type="ECO:0000259" key="2">
    <source>
        <dbReference type="Pfam" id="PF00144"/>
    </source>
</evidence>
<proteinExistence type="predicted"/>
<dbReference type="Pfam" id="PF00144">
    <property type="entry name" value="Beta-lactamase"/>
    <property type="match status" value="1"/>
</dbReference>
<gene>
    <name evidence="3" type="ordered locus">Plav_0832</name>
</gene>
<dbReference type="InterPro" id="IPR012338">
    <property type="entry name" value="Beta-lactam/transpept-like"/>
</dbReference>
<evidence type="ECO:0000313" key="4">
    <source>
        <dbReference type="Proteomes" id="UP000006377"/>
    </source>
</evidence>
<dbReference type="Proteomes" id="UP000006377">
    <property type="component" value="Chromosome"/>
</dbReference>
<organism evidence="3 4">
    <name type="scientific">Parvibaculum lavamentivorans (strain DS-1 / DSM 13023 / NCIMB 13966)</name>
    <dbReference type="NCBI Taxonomy" id="402881"/>
    <lineage>
        <taxon>Bacteria</taxon>
        <taxon>Pseudomonadati</taxon>
        <taxon>Pseudomonadota</taxon>
        <taxon>Alphaproteobacteria</taxon>
        <taxon>Hyphomicrobiales</taxon>
        <taxon>Parvibaculaceae</taxon>
        <taxon>Parvibaculum</taxon>
    </lineage>
</organism>
<reference evidence="3 4" key="1">
    <citation type="journal article" date="2011" name="Stand. Genomic Sci.">
        <title>Complete genome sequence of Parvibaculum lavamentivorans type strain (DS-1(T)).</title>
        <authorList>
            <person name="Schleheck D."/>
            <person name="Weiss M."/>
            <person name="Pitluck S."/>
            <person name="Bruce D."/>
            <person name="Land M.L."/>
            <person name="Han S."/>
            <person name="Saunders E."/>
            <person name="Tapia R."/>
            <person name="Detter C."/>
            <person name="Brettin T."/>
            <person name="Han J."/>
            <person name="Woyke T."/>
            <person name="Goodwin L."/>
            <person name="Pennacchio L."/>
            <person name="Nolan M."/>
            <person name="Cook A.M."/>
            <person name="Kjelleberg S."/>
            <person name="Thomas T."/>
        </authorList>
    </citation>
    <scope>NUCLEOTIDE SEQUENCE [LARGE SCALE GENOMIC DNA]</scope>
    <source>
        <strain evidence="4">DS-1 / DSM 13023 / NCIMB 13966</strain>
    </source>
</reference>
<dbReference type="HOGENOM" id="CLU_030169_5_0_5"/>
<dbReference type="InterPro" id="IPR050789">
    <property type="entry name" value="Diverse_Enzym_Activities"/>
</dbReference>
<dbReference type="KEGG" id="pla:Plav_0832"/>
<dbReference type="PANTHER" id="PTHR43283:SF7">
    <property type="entry name" value="BETA-LACTAMASE-RELATED DOMAIN-CONTAINING PROTEIN"/>
    <property type="match status" value="1"/>
</dbReference>
<dbReference type="STRING" id="402881.Plav_0832"/>
<feature type="domain" description="Beta-lactamase-related" evidence="2">
    <location>
        <begin position="87"/>
        <end position="352"/>
    </location>
</feature>
<evidence type="ECO:0000313" key="3">
    <source>
        <dbReference type="EMBL" id="ABS62455.1"/>
    </source>
</evidence>
<name>A7HRC2_PARL1</name>
<accession>A7HRC2</accession>
<evidence type="ECO:0000256" key="1">
    <source>
        <dbReference type="SAM" id="MobiDB-lite"/>
    </source>
</evidence>
<dbReference type="Gene3D" id="3.40.710.10">
    <property type="entry name" value="DD-peptidase/beta-lactamase superfamily"/>
    <property type="match status" value="1"/>
</dbReference>
<dbReference type="eggNOG" id="COG1680">
    <property type="taxonomic scope" value="Bacteria"/>
</dbReference>
<protein>
    <submittedName>
        <fullName evidence="3">Beta-lactamase</fullName>
    </submittedName>
</protein>